<dbReference type="PROSITE" id="PS50294">
    <property type="entry name" value="WD_REPEATS_REGION"/>
    <property type="match status" value="1"/>
</dbReference>
<dbReference type="InterPro" id="IPR015943">
    <property type="entry name" value="WD40/YVTN_repeat-like_dom_sf"/>
</dbReference>
<dbReference type="RefSeq" id="XP_006816443.1">
    <property type="nucleotide sequence ID" value="XM_006816380.1"/>
</dbReference>
<name>A0ABM0M8V2_SACKO</name>
<dbReference type="Pfam" id="PF00400">
    <property type="entry name" value="WD40"/>
    <property type="match status" value="2"/>
</dbReference>
<dbReference type="PANTHER" id="PTHR19879:SF9">
    <property type="entry name" value="TRANSCRIPTION INITIATION FACTOR TFIID SUBUNIT 5"/>
    <property type="match status" value="1"/>
</dbReference>
<protein>
    <submittedName>
        <fullName evidence="3">Protein FAN-like</fullName>
    </submittedName>
</protein>
<dbReference type="SUPFAM" id="SSF50978">
    <property type="entry name" value="WD40 repeat-like"/>
    <property type="match status" value="1"/>
</dbReference>
<evidence type="ECO:0000313" key="3">
    <source>
        <dbReference type="RefSeq" id="XP_006816443.1"/>
    </source>
</evidence>
<dbReference type="GeneID" id="102804627"/>
<keyword evidence="1" id="KW-0853">WD repeat</keyword>
<dbReference type="InterPro" id="IPR001680">
    <property type="entry name" value="WD40_rpt"/>
</dbReference>
<dbReference type="Gene3D" id="2.130.10.10">
    <property type="entry name" value="YVTN repeat-like/Quinoprotein amine dehydrogenase"/>
    <property type="match status" value="2"/>
</dbReference>
<feature type="repeat" description="WD" evidence="1">
    <location>
        <begin position="25"/>
        <end position="66"/>
    </location>
</feature>
<feature type="repeat" description="WD" evidence="1">
    <location>
        <begin position="1"/>
        <end position="15"/>
    </location>
</feature>
<dbReference type="PANTHER" id="PTHR19879">
    <property type="entry name" value="TRANSCRIPTION INITIATION FACTOR TFIID"/>
    <property type="match status" value="1"/>
</dbReference>
<dbReference type="InterPro" id="IPR036322">
    <property type="entry name" value="WD40_repeat_dom_sf"/>
</dbReference>
<evidence type="ECO:0000313" key="2">
    <source>
        <dbReference type="Proteomes" id="UP000694865"/>
    </source>
</evidence>
<sequence length="139" mass="15261">MILSGTKDGQVCLWDTDMQILISQKHVHSGMVNDVKFSPDGQRVLSCGEDHFMRVMDVHSGTEVYAKDAGEELRCLSWDGSVVLAGMQSGYLLIWDFARVKVLNKVKGHDGAITAIDCSCNGGTVLTGGEDRKVIMWKI</sequence>
<gene>
    <name evidence="3" type="primary">LOC102804627</name>
</gene>
<dbReference type="PROSITE" id="PS50082">
    <property type="entry name" value="WD_REPEATS_2"/>
    <property type="match status" value="3"/>
</dbReference>
<feature type="repeat" description="WD" evidence="1">
    <location>
        <begin position="106"/>
        <end position="139"/>
    </location>
</feature>
<keyword evidence="2" id="KW-1185">Reference proteome</keyword>
<reference evidence="3" key="1">
    <citation type="submission" date="2025-08" db="UniProtKB">
        <authorList>
            <consortium name="RefSeq"/>
        </authorList>
    </citation>
    <scope>IDENTIFICATION</scope>
    <source>
        <tissue evidence="3">Testes</tissue>
    </source>
</reference>
<dbReference type="Proteomes" id="UP000694865">
    <property type="component" value="Unplaced"/>
</dbReference>
<proteinExistence type="predicted"/>
<dbReference type="SMART" id="SM00320">
    <property type="entry name" value="WD40"/>
    <property type="match status" value="3"/>
</dbReference>
<organism evidence="2 3">
    <name type="scientific">Saccoglossus kowalevskii</name>
    <name type="common">Acorn worm</name>
    <dbReference type="NCBI Taxonomy" id="10224"/>
    <lineage>
        <taxon>Eukaryota</taxon>
        <taxon>Metazoa</taxon>
        <taxon>Hemichordata</taxon>
        <taxon>Enteropneusta</taxon>
        <taxon>Harrimaniidae</taxon>
        <taxon>Saccoglossus</taxon>
    </lineage>
</organism>
<accession>A0ABM0M8V2</accession>
<evidence type="ECO:0000256" key="1">
    <source>
        <dbReference type="PROSITE-ProRule" id="PRU00221"/>
    </source>
</evidence>